<dbReference type="InterPro" id="IPR003646">
    <property type="entry name" value="SH3-like_bac-type"/>
</dbReference>
<feature type="compositionally biased region" description="Gly residues" evidence="9">
    <location>
        <begin position="444"/>
        <end position="453"/>
    </location>
</feature>
<feature type="domain" description="F-BAR" evidence="11">
    <location>
        <begin position="6"/>
        <end position="273"/>
    </location>
</feature>
<dbReference type="OrthoDB" id="8783038at2759"/>
<dbReference type="InterPro" id="IPR001452">
    <property type="entry name" value="SH3_domain"/>
</dbReference>
<dbReference type="GO" id="GO:0005886">
    <property type="term" value="C:plasma membrane"/>
    <property type="evidence" value="ECO:0007669"/>
    <property type="project" value="EnsemblFungi"/>
</dbReference>
<comment type="function">
    <text evidence="3">Plays a role in endocytosis and trafficking to the vacuole. Functions with type I myosins to restore polarity of the actin cytoskeleton after NaCl stress.</text>
</comment>
<dbReference type="Proteomes" id="UP000094236">
    <property type="component" value="Unassembled WGS sequence"/>
</dbReference>
<name>A0A1E4TW68_PACTA</name>
<feature type="region of interest" description="Disordered" evidence="9">
    <location>
        <begin position="426"/>
        <end position="474"/>
    </location>
</feature>
<dbReference type="InterPro" id="IPR036028">
    <property type="entry name" value="SH3-like_dom_sf"/>
</dbReference>
<evidence type="ECO:0000256" key="7">
    <source>
        <dbReference type="PROSITE-ProRule" id="PRU01077"/>
    </source>
</evidence>
<dbReference type="SUPFAM" id="SSF50044">
    <property type="entry name" value="SH3-domain"/>
    <property type="match status" value="2"/>
</dbReference>
<feature type="compositionally biased region" description="Polar residues" evidence="9">
    <location>
        <begin position="457"/>
        <end position="474"/>
    </location>
</feature>
<dbReference type="InterPro" id="IPR001060">
    <property type="entry name" value="FCH_dom"/>
</dbReference>
<evidence type="ECO:0000313" key="13">
    <source>
        <dbReference type="EMBL" id="ODV96033.1"/>
    </source>
</evidence>
<keyword evidence="2 7" id="KW-0175">Coiled coil</keyword>
<dbReference type="Pfam" id="PF00018">
    <property type="entry name" value="SH3_1"/>
    <property type="match status" value="2"/>
</dbReference>
<dbReference type="GO" id="GO:0030479">
    <property type="term" value="C:actin cortical patch"/>
    <property type="evidence" value="ECO:0007669"/>
    <property type="project" value="EnsemblFungi"/>
</dbReference>
<dbReference type="PROSITE" id="PS51781">
    <property type="entry name" value="SH3B"/>
    <property type="match status" value="1"/>
</dbReference>
<dbReference type="PANTHER" id="PTHR15735:SF21">
    <property type="entry name" value="PROTEIN NERVOUS WRECK"/>
    <property type="match status" value="1"/>
</dbReference>
<dbReference type="FunFam" id="1.20.1270.60:FF:000060">
    <property type="entry name" value="Actin polymerization protein Bzz1"/>
    <property type="match status" value="1"/>
</dbReference>
<dbReference type="InterPro" id="IPR027267">
    <property type="entry name" value="AH/BAR_dom_sf"/>
</dbReference>
<accession>A0A1E4TW68</accession>
<evidence type="ECO:0000256" key="4">
    <source>
        <dbReference type="ARBA" id="ARBA00061387"/>
    </source>
</evidence>
<evidence type="ECO:0000256" key="5">
    <source>
        <dbReference type="ARBA" id="ARBA00074946"/>
    </source>
</evidence>
<comment type="similarity">
    <text evidence="4">Belongs to the BZZ1 family.</text>
</comment>
<dbReference type="FunFam" id="2.30.30.40:FF:000072">
    <property type="entry name" value="Unconventional Myosin IB"/>
    <property type="match status" value="1"/>
</dbReference>
<dbReference type="Pfam" id="PF00611">
    <property type="entry name" value="FCH"/>
    <property type="match status" value="1"/>
</dbReference>
<evidence type="ECO:0000259" key="10">
    <source>
        <dbReference type="PROSITE" id="PS50002"/>
    </source>
</evidence>
<dbReference type="PRINTS" id="PR00452">
    <property type="entry name" value="SH3DOMAIN"/>
</dbReference>
<dbReference type="Gene3D" id="1.20.1270.60">
    <property type="entry name" value="Arfaptin homology (AH) domain/BAR domain"/>
    <property type="match status" value="1"/>
</dbReference>
<evidence type="ECO:0000256" key="3">
    <source>
        <dbReference type="ARBA" id="ARBA00054085"/>
    </source>
</evidence>
<evidence type="ECO:0000256" key="9">
    <source>
        <dbReference type="SAM" id="MobiDB-lite"/>
    </source>
</evidence>
<evidence type="ECO:0000256" key="1">
    <source>
        <dbReference type="ARBA" id="ARBA00022443"/>
    </source>
</evidence>
<dbReference type="SMART" id="SM00326">
    <property type="entry name" value="SH3"/>
    <property type="match status" value="2"/>
</dbReference>
<dbReference type="SMART" id="SM00055">
    <property type="entry name" value="FCH"/>
    <property type="match status" value="1"/>
</dbReference>
<dbReference type="GO" id="GO:0006897">
    <property type="term" value="P:endocytosis"/>
    <property type="evidence" value="ECO:0007669"/>
    <property type="project" value="EnsemblFungi"/>
</dbReference>
<dbReference type="PROSITE" id="PS50002">
    <property type="entry name" value="SH3"/>
    <property type="match status" value="2"/>
</dbReference>
<keyword evidence="1 6" id="KW-0728">SH3 domain</keyword>
<dbReference type="EMBL" id="KV454013">
    <property type="protein sequence ID" value="ODV96033.1"/>
    <property type="molecule type" value="Genomic_DNA"/>
</dbReference>
<evidence type="ECO:0000259" key="12">
    <source>
        <dbReference type="PROSITE" id="PS51781"/>
    </source>
</evidence>
<organism evidence="13 14">
    <name type="scientific">Pachysolen tannophilus NRRL Y-2460</name>
    <dbReference type="NCBI Taxonomy" id="669874"/>
    <lineage>
        <taxon>Eukaryota</taxon>
        <taxon>Fungi</taxon>
        <taxon>Dikarya</taxon>
        <taxon>Ascomycota</taxon>
        <taxon>Saccharomycotina</taxon>
        <taxon>Pichiomycetes</taxon>
        <taxon>Pachysolenaceae</taxon>
        <taxon>Pachysolen</taxon>
    </lineage>
</organism>
<dbReference type="PROSITE" id="PS51741">
    <property type="entry name" value="F_BAR"/>
    <property type="match status" value="1"/>
</dbReference>
<feature type="domain" description="SH3" evidence="10">
    <location>
        <begin position="578"/>
        <end position="636"/>
    </location>
</feature>
<reference evidence="14" key="1">
    <citation type="submission" date="2016-05" db="EMBL/GenBank/DDBJ databases">
        <title>Comparative genomics of biotechnologically important yeasts.</title>
        <authorList>
            <consortium name="DOE Joint Genome Institute"/>
            <person name="Riley R."/>
            <person name="Haridas S."/>
            <person name="Wolfe K.H."/>
            <person name="Lopes M.R."/>
            <person name="Hittinger C.T."/>
            <person name="Goker M."/>
            <person name="Salamov A."/>
            <person name="Wisecaver J."/>
            <person name="Long T.M."/>
            <person name="Aerts A.L."/>
            <person name="Barry K."/>
            <person name="Choi C."/>
            <person name="Clum A."/>
            <person name="Coughlan A.Y."/>
            <person name="Deshpande S."/>
            <person name="Douglass A.P."/>
            <person name="Hanson S.J."/>
            <person name="Klenk H.-P."/>
            <person name="Labutti K."/>
            <person name="Lapidus A."/>
            <person name="Lindquist E."/>
            <person name="Lipzen A."/>
            <person name="Meier-Kolthoff J.P."/>
            <person name="Ohm R.A."/>
            <person name="Otillar R.P."/>
            <person name="Pangilinan J."/>
            <person name="Peng Y."/>
            <person name="Rokas A."/>
            <person name="Rosa C.A."/>
            <person name="Scheuner C."/>
            <person name="Sibirny A.A."/>
            <person name="Slot J.C."/>
            <person name="Stielow J.B."/>
            <person name="Sun H."/>
            <person name="Kurtzman C.P."/>
            <person name="Blackwell M."/>
            <person name="Grigoriev I.V."/>
            <person name="Jeffries T.W."/>
        </authorList>
    </citation>
    <scope>NUCLEOTIDE SEQUENCE [LARGE SCALE GENOMIC DNA]</scope>
    <source>
        <strain evidence="14">NRRL Y-2460</strain>
    </source>
</reference>
<sequence length="636" mass="71290">MSVEVISIGNELKDGYKPTNQWVKNGINWLSDIEAFYRARASIEKEYSSKLQSLCGEYFKKKAKSSINLSVGDEPVITPGSLECASLVAWTEILSQTETISKAHGKLSADFEKNVAGELLNLQQKYEGIRTKFEGFNNDLIKKRDGYYNELSKAKKEYDSLCQSVENQRVKLEKSSNTEKTQKKLKDKEIDMNIGKNNYLIKINIGNRLKDKYYYQDLPEVLDGLQDLNESRVTRLNQIWLAASSLEKKTLENCISYLNSADNVVNKNECTLDTNMFIKHNLNSQWNEPQDFYYIPSSIWHDDDKMITDTNELIDLKKQLNNSISLYENLKTKCEEEKNTLGEISINKKNIKSSKKMLSKEEIFNYDDLLLKYLYQLGIFTNDDTRKVIAEVEIETIQNAAGDKVMNLDIPVETKKKSRLGFLKIGGSSHHHHHHNYTTESTNNGGGGEGGDSVGSLTRSSTISNHTTSTKHTAGTSSRIFGAFRNRAQSVSSTVTNNSLSARPQGKALYAYDAQGNDEVSVQLGETVTILESDDGSGWTMVQTPSNEQGLVPTSYLEIQSQNTKKVGPKVAPKKGAKKIKYCEALYDYQAQGNDELTLSVGDKISIITEDDGSGWTEGEIDGDTGLFPTGYVKFL</sequence>
<protein>
    <recommendedName>
        <fullName evidence="5">Protein BZZ1</fullName>
    </recommendedName>
</protein>
<dbReference type="InterPro" id="IPR031160">
    <property type="entry name" value="F_BAR_dom"/>
</dbReference>
<dbReference type="GO" id="GO:0008047">
    <property type="term" value="F:enzyme activator activity"/>
    <property type="evidence" value="ECO:0007669"/>
    <property type="project" value="EnsemblFungi"/>
</dbReference>
<feature type="domain" description="SH3" evidence="10">
    <location>
        <begin position="501"/>
        <end position="562"/>
    </location>
</feature>
<evidence type="ECO:0000256" key="2">
    <source>
        <dbReference type="ARBA" id="ARBA00023054"/>
    </source>
</evidence>
<feature type="coiled-coil region" evidence="8">
    <location>
        <begin position="313"/>
        <end position="347"/>
    </location>
</feature>
<evidence type="ECO:0000259" key="11">
    <source>
        <dbReference type="PROSITE" id="PS51741"/>
    </source>
</evidence>
<evidence type="ECO:0000256" key="6">
    <source>
        <dbReference type="PROSITE-ProRule" id="PRU00192"/>
    </source>
</evidence>
<proteinExistence type="inferred from homology"/>
<dbReference type="PANTHER" id="PTHR15735">
    <property type="entry name" value="FCH AND DOUBLE SH3 DOMAINS PROTEIN"/>
    <property type="match status" value="1"/>
</dbReference>
<dbReference type="SUPFAM" id="SSF103657">
    <property type="entry name" value="BAR/IMD domain-like"/>
    <property type="match status" value="1"/>
</dbReference>
<dbReference type="STRING" id="669874.A0A1E4TW68"/>
<feature type="domain" description="SH3b" evidence="12">
    <location>
        <begin position="490"/>
        <end position="561"/>
    </location>
</feature>
<evidence type="ECO:0000256" key="8">
    <source>
        <dbReference type="SAM" id="Coils"/>
    </source>
</evidence>
<dbReference type="GO" id="GO:0005543">
    <property type="term" value="F:phospholipid binding"/>
    <property type="evidence" value="ECO:0007669"/>
    <property type="project" value="EnsemblFungi"/>
</dbReference>
<dbReference type="GO" id="GO:0009651">
    <property type="term" value="P:response to salt stress"/>
    <property type="evidence" value="ECO:0007669"/>
    <property type="project" value="EnsemblFungi"/>
</dbReference>
<dbReference type="GO" id="GO:0045010">
    <property type="term" value="P:actin nucleation"/>
    <property type="evidence" value="ECO:0007669"/>
    <property type="project" value="EnsemblFungi"/>
</dbReference>
<dbReference type="CDD" id="cd11912">
    <property type="entry name" value="SH3_Bzz1_1"/>
    <property type="match status" value="1"/>
</dbReference>
<dbReference type="Gene3D" id="2.30.30.40">
    <property type="entry name" value="SH3 Domains"/>
    <property type="match status" value="2"/>
</dbReference>
<evidence type="ECO:0000313" key="14">
    <source>
        <dbReference type="Proteomes" id="UP000094236"/>
    </source>
</evidence>
<dbReference type="GO" id="GO:0030833">
    <property type="term" value="P:regulation of actin filament polymerization"/>
    <property type="evidence" value="ECO:0007669"/>
    <property type="project" value="TreeGrafter"/>
</dbReference>
<dbReference type="AlphaFoldDB" id="A0A1E4TW68"/>
<feature type="coiled-coil region" evidence="8">
    <location>
        <begin position="137"/>
        <end position="175"/>
    </location>
</feature>
<dbReference type="InterPro" id="IPR035459">
    <property type="entry name" value="Bzz1_SH3_1"/>
</dbReference>
<gene>
    <name evidence="13" type="ORF">PACTADRAFT_49453</name>
</gene>
<keyword evidence="14" id="KW-1185">Reference proteome</keyword>